<evidence type="ECO:0000313" key="3">
    <source>
        <dbReference type="Proteomes" id="UP001526143"/>
    </source>
</evidence>
<sequence>MGITNDQFRDLLNIAQVHHNLLQSEIERQKVRINEKGGGRKPKLPIPEEVCLFLFYLRQMPTFEVLGLQF</sequence>
<dbReference type="Pfam" id="PF13613">
    <property type="entry name" value="HTH_Tnp_4"/>
    <property type="match status" value="1"/>
</dbReference>
<reference evidence="2 3" key="1">
    <citation type="submission" date="2022-10" db="EMBL/GenBank/DDBJ databases">
        <title>Identification of biosynthetic pathway for the production of the potent trypsin inhibitor radiosumin.</title>
        <authorList>
            <person name="Fewer D.P."/>
            <person name="Delbaje E."/>
            <person name="Ouyang X."/>
            <person name="Agostino P.D."/>
            <person name="Wahlsten M."/>
            <person name="Jokela J."/>
            <person name="Permi P."/>
            <person name="Haapaniemi E."/>
            <person name="Koistinen H."/>
        </authorList>
    </citation>
    <scope>NUCLEOTIDE SEQUENCE [LARGE SCALE GENOMIC DNA]</scope>
    <source>
        <strain evidence="2 3">NIES-515</strain>
    </source>
</reference>
<proteinExistence type="predicted"/>
<protein>
    <submittedName>
        <fullName evidence="2">Transposase family protein</fullName>
    </submittedName>
</protein>
<name>A0ABT3B329_9CYAN</name>
<dbReference type="EMBL" id="JAOWRF010000286">
    <property type="protein sequence ID" value="MCV3215783.1"/>
    <property type="molecule type" value="Genomic_DNA"/>
</dbReference>
<dbReference type="RefSeq" id="WP_263747432.1">
    <property type="nucleotide sequence ID" value="NZ_JAOWRF010000286.1"/>
</dbReference>
<dbReference type="InterPro" id="IPR027805">
    <property type="entry name" value="Transposase_HTH_dom"/>
</dbReference>
<keyword evidence="3" id="KW-1185">Reference proteome</keyword>
<evidence type="ECO:0000259" key="1">
    <source>
        <dbReference type="Pfam" id="PF13613"/>
    </source>
</evidence>
<gene>
    <name evidence="2" type="ORF">OGM63_20100</name>
</gene>
<dbReference type="Proteomes" id="UP001526143">
    <property type="component" value="Unassembled WGS sequence"/>
</dbReference>
<comment type="caution">
    <text evidence="2">The sequence shown here is derived from an EMBL/GenBank/DDBJ whole genome shotgun (WGS) entry which is preliminary data.</text>
</comment>
<accession>A0ABT3B329</accession>
<evidence type="ECO:0000313" key="2">
    <source>
        <dbReference type="EMBL" id="MCV3215783.1"/>
    </source>
</evidence>
<feature type="domain" description="Transposase Helix-turn-helix" evidence="1">
    <location>
        <begin position="43"/>
        <end position="70"/>
    </location>
</feature>
<organism evidence="2 3">
    <name type="scientific">Plectonema radiosum NIES-515</name>
    <dbReference type="NCBI Taxonomy" id="2986073"/>
    <lineage>
        <taxon>Bacteria</taxon>
        <taxon>Bacillati</taxon>
        <taxon>Cyanobacteriota</taxon>
        <taxon>Cyanophyceae</taxon>
        <taxon>Oscillatoriophycideae</taxon>
        <taxon>Oscillatoriales</taxon>
        <taxon>Microcoleaceae</taxon>
        <taxon>Plectonema</taxon>
    </lineage>
</organism>